<feature type="signal peptide" evidence="7">
    <location>
        <begin position="1"/>
        <end position="19"/>
    </location>
</feature>
<dbReference type="PANTHER" id="PTHR43385">
    <property type="entry name" value="RIBOFLAVIN TRANSPORTER RIBJ"/>
    <property type="match status" value="1"/>
</dbReference>
<evidence type="ECO:0000256" key="7">
    <source>
        <dbReference type="SAM" id="SignalP"/>
    </source>
</evidence>
<dbReference type="OrthoDB" id="6422522at2759"/>
<keyword evidence="2" id="KW-0813">Transport</keyword>
<feature type="transmembrane region" description="Helical" evidence="6">
    <location>
        <begin position="58"/>
        <end position="79"/>
    </location>
</feature>
<evidence type="ECO:0000256" key="1">
    <source>
        <dbReference type="ARBA" id="ARBA00004141"/>
    </source>
</evidence>
<protein>
    <recommendedName>
        <fullName evidence="10">Major facilitator superfamily (MFS) profile domain-containing protein</fullName>
    </recommendedName>
</protein>
<dbReference type="GO" id="GO:0016020">
    <property type="term" value="C:membrane"/>
    <property type="evidence" value="ECO:0007669"/>
    <property type="project" value="UniProtKB-SubCell"/>
</dbReference>
<dbReference type="Proteomes" id="UP000499080">
    <property type="component" value="Unassembled WGS sequence"/>
</dbReference>
<evidence type="ECO:0000256" key="6">
    <source>
        <dbReference type="SAM" id="Phobius"/>
    </source>
</evidence>
<feature type="transmembrane region" description="Helical" evidence="6">
    <location>
        <begin position="148"/>
        <end position="168"/>
    </location>
</feature>
<comment type="caution">
    <text evidence="8">The sequence shown here is derived from an EMBL/GenBank/DDBJ whole genome shotgun (WGS) entry which is preliminary data.</text>
</comment>
<keyword evidence="5 6" id="KW-0472">Membrane</keyword>
<organism evidence="8 9">
    <name type="scientific">Araneus ventricosus</name>
    <name type="common">Orbweaver spider</name>
    <name type="synonym">Epeira ventricosa</name>
    <dbReference type="NCBI Taxonomy" id="182803"/>
    <lineage>
        <taxon>Eukaryota</taxon>
        <taxon>Metazoa</taxon>
        <taxon>Ecdysozoa</taxon>
        <taxon>Arthropoda</taxon>
        <taxon>Chelicerata</taxon>
        <taxon>Arachnida</taxon>
        <taxon>Araneae</taxon>
        <taxon>Araneomorphae</taxon>
        <taxon>Entelegynae</taxon>
        <taxon>Araneoidea</taxon>
        <taxon>Araneidae</taxon>
        <taxon>Araneus</taxon>
    </lineage>
</organism>
<dbReference type="EMBL" id="BGPR01002400">
    <property type="protein sequence ID" value="GBM72792.1"/>
    <property type="molecule type" value="Genomic_DNA"/>
</dbReference>
<name>A0A4Y2I5T7_ARAVE</name>
<comment type="subcellular location">
    <subcellularLocation>
        <location evidence="1">Membrane</location>
        <topology evidence="1">Multi-pass membrane protein</topology>
    </subcellularLocation>
</comment>
<sequence length="189" mass="21076">MSFFVFLFMAIITIINDYATDIGIASDLAKYIIIGFSVSDLIGRLGFGVVLGKKWIKLGHFVGLTTVIMGASILVISFFCELLLFDELHVRVWICAGWKLHHVPDPCDALCRQKGRIRCFGMPAVLWGVLVLLLPSMIGFFRDSIGSYNGVFWTVGGLRVASGLAWVLEPCLWRMQQRTTKNSAPQQNC</sequence>
<evidence type="ECO:0000256" key="2">
    <source>
        <dbReference type="ARBA" id="ARBA00022448"/>
    </source>
</evidence>
<evidence type="ECO:0008006" key="10">
    <source>
        <dbReference type="Google" id="ProtNLM"/>
    </source>
</evidence>
<accession>A0A4Y2I5T7</accession>
<evidence type="ECO:0000256" key="3">
    <source>
        <dbReference type="ARBA" id="ARBA00022692"/>
    </source>
</evidence>
<keyword evidence="7" id="KW-0732">Signal</keyword>
<dbReference type="InterPro" id="IPR052983">
    <property type="entry name" value="MFS_Riboflavin_Transporter"/>
</dbReference>
<dbReference type="AlphaFoldDB" id="A0A4Y2I5T7"/>
<evidence type="ECO:0000313" key="8">
    <source>
        <dbReference type="EMBL" id="GBM72792.1"/>
    </source>
</evidence>
<evidence type="ECO:0000313" key="9">
    <source>
        <dbReference type="Proteomes" id="UP000499080"/>
    </source>
</evidence>
<dbReference type="PANTHER" id="PTHR43385:SF1">
    <property type="entry name" value="RIBOFLAVIN TRANSPORTER RIBJ"/>
    <property type="match status" value="1"/>
</dbReference>
<dbReference type="InterPro" id="IPR036259">
    <property type="entry name" value="MFS_trans_sf"/>
</dbReference>
<evidence type="ECO:0000256" key="5">
    <source>
        <dbReference type="ARBA" id="ARBA00023136"/>
    </source>
</evidence>
<proteinExistence type="predicted"/>
<feature type="chain" id="PRO_5021218598" description="Major facilitator superfamily (MFS) profile domain-containing protein" evidence="7">
    <location>
        <begin position="20"/>
        <end position="189"/>
    </location>
</feature>
<feature type="transmembrane region" description="Helical" evidence="6">
    <location>
        <begin position="124"/>
        <end position="141"/>
    </location>
</feature>
<gene>
    <name evidence="8" type="ORF">AVEN_230347_1</name>
</gene>
<keyword evidence="4 6" id="KW-1133">Transmembrane helix</keyword>
<dbReference type="SUPFAM" id="SSF103473">
    <property type="entry name" value="MFS general substrate transporter"/>
    <property type="match status" value="1"/>
</dbReference>
<feature type="transmembrane region" description="Helical" evidence="6">
    <location>
        <begin position="29"/>
        <end position="51"/>
    </location>
</feature>
<keyword evidence="3 6" id="KW-0812">Transmembrane</keyword>
<reference evidence="8 9" key="1">
    <citation type="journal article" date="2019" name="Sci. Rep.">
        <title>Orb-weaving spider Araneus ventricosus genome elucidates the spidroin gene catalogue.</title>
        <authorList>
            <person name="Kono N."/>
            <person name="Nakamura H."/>
            <person name="Ohtoshi R."/>
            <person name="Moran D.A.P."/>
            <person name="Shinohara A."/>
            <person name="Yoshida Y."/>
            <person name="Fujiwara M."/>
            <person name="Mori M."/>
            <person name="Tomita M."/>
            <person name="Arakawa K."/>
        </authorList>
    </citation>
    <scope>NUCLEOTIDE SEQUENCE [LARGE SCALE GENOMIC DNA]</scope>
</reference>
<keyword evidence="9" id="KW-1185">Reference proteome</keyword>
<evidence type="ECO:0000256" key="4">
    <source>
        <dbReference type="ARBA" id="ARBA00022989"/>
    </source>
</evidence>